<dbReference type="OrthoDB" id="1621678at2759"/>
<dbReference type="Proteomes" id="UP000053958">
    <property type="component" value="Unassembled WGS sequence"/>
</dbReference>
<evidence type="ECO:0000313" key="5">
    <source>
        <dbReference type="EMBL" id="KKA20152.1"/>
    </source>
</evidence>
<keyword evidence="3" id="KW-0456">Lyase</keyword>
<keyword evidence="2" id="KW-0479">Metal-binding</keyword>
<dbReference type="PANTHER" id="PTHR30502:SF0">
    <property type="entry name" value="PHOSPHOENOLPYRUVATE CARBOXYLASE FAMILY PROTEIN"/>
    <property type="match status" value="1"/>
</dbReference>
<evidence type="ECO:0000256" key="2">
    <source>
        <dbReference type="ARBA" id="ARBA00022723"/>
    </source>
</evidence>
<protein>
    <recommendedName>
        <fullName evidence="4">HpcH/HpaI aldolase/citrate lyase domain-containing protein</fullName>
    </recommendedName>
</protein>
<dbReference type="AlphaFoldDB" id="A0A0F4YPH0"/>
<dbReference type="RefSeq" id="XP_013326764.1">
    <property type="nucleotide sequence ID" value="XM_013471310.1"/>
</dbReference>
<dbReference type="GO" id="GO:0005737">
    <property type="term" value="C:cytoplasm"/>
    <property type="evidence" value="ECO:0007669"/>
    <property type="project" value="TreeGrafter"/>
</dbReference>
<comment type="caution">
    <text evidence="5">The sequence shown here is derived from an EMBL/GenBank/DDBJ whole genome shotgun (WGS) entry which is preliminary data.</text>
</comment>
<dbReference type="STRING" id="1408163.A0A0F4YPH0"/>
<keyword evidence="6" id="KW-1185">Reference proteome</keyword>
<feature type="domain" description="HpcH/HpaI aldolase/citrate lyase" evidence="4">
    <location>
        <begin position="28"/>
        <end position="213"/>
    </location>
</feature>
<dbReference type="SUPFAM" id="SSF51621">
    <property type="entry name" value="Phosphoenolpyruvate/pyruvate domain"/>
    <property type="match status" value="1"/>
</dbReference>
<reference evidence="5 6" key="1">
    <citation type="submission" date="2015-04" db="EMBL/GenBank/DDBJ databases">
        <authorList>
            <person name="Heijne W.H."/>
            <person name="Fedorova N.D."/>
            <person name="Nierman W.C."/>
            <person name="Vollebregt A.W."/>
            <person name="Zhao Z."/>
            <person name="Wu L."/>
            <person name="Kumar M."/>
            <person name="Stam H."/>
            <person name="van den Berg M.A."/>
            <person name="Pel H.J."/>
        </authorList>
    </citation>
    <scope>NUCLEOTIDE SEQUENCE [LARGE SCALE GENOMIC DNA]</scope>
    <source>
        <strain evidence="5 6">CBS 393.64</strain>
    </source>
</reference>
<dbReference type="InterPro" id="IPR050251">
    <property type="entry name" value="HpcH-HpaI_aldolase"/>
</dbReference>
<dbReference type="PANTHER" id="PTHR30502">
    <property type="entry name" value="2-KETO-3-DEOXY-L-RHAMNONATE ALDOLASE"/>
    <property type="match status" value="1"/>
</dbReference>
<dbReference type="InterPro" id="IPR015813">
    <property type="entry name" value="Pyrv/PenolPyrv_kinase-like_dom"/>
</dbReference>
<organism evidence="5 6">
    <name type="scientific">Rasamsonia emersonii (strain ATCC 16479 / CBS 393.64 / IMI 116815)</name>
    <dbReference type="NCBI Taxonomy" id="1408163"/>
    <lineage>
        <taxon>Eukaryota</taxon>
        <taxon>Fungi</taxon>
        <taxon>Dikarya</taxon>
        <taxon>Ascomycota</taxon>
        <taxon>Pezizomycotina</taxon>
        <taxon>Eurotiomycetes</taxon>
        <taxon>Eurotiomycetidae</taxon>
        <taxon>Eurotiales</taxon>
        <taxon>Trichocomaceae</taxon>
        <taxon>Rasamsonia</taxon>
    </lineage>
</organism>
<name>A0A0F4YPH0_RASE3</name>
<evidence type="ECO:0000259" key="4">
    <source>
        <dbReference type="Pfam" id="PF03328"/>
    </source>
</evidence>
<dbReference type="Pfam" id="PF03328">
    <property type="entry name" value="HpcH_HpaI"/>
    <property type="match status" value="1"/>
</dbReference>
<dbReference type="EMBL" id="LASV01000284">
    <property type="protein sequence ID" value="KKA20152.1"/>
    <property type="molecule type" value="Genomic_DNA"/>
</dbReference>
<evidence type="ECO:0000313" key="6">
    <source>
        <dbReference type="Proteomes" id="UP000053958"/>
    </source>
</evidence>
<dbReference type="GO" id="GO:0016832">
    <property type="term" value="F:aldehyde-lyase activity"/>
    <property type="evidence" value="ECO:0007669"/>
    <property type="project" value="TreeGrafter"/>
</dbReference>
<dbReference type="GeneID" id="25318170"/>
<dbReference type="InterPro" id="IPR005000">
    <property type="entry name" value="Aldolase/citrate-lyase_domain"/>
</dbReference>
<sequence>MAACVNNLIAKVAAGQLCKAFGIRLYPNPQVVQLAKNAGFDSLFIDLEHSTLSVDDASQLCCAGILGGITPFVRVPYQCGNGLIQRVLDGGAMGVIFPHIHTAQDAKAAVTISKYPPLGTRSMTGQLPVFSLKPTPPDQVIKESNASASSVILMIETKDAIERIDEIAAVDGVDALLIGSNDLAIELGVQGGFQTAVFGSALEAVSNACRRHGKIMGLAGIYDNYEIQNWAINTLNVRFLLCQQDSGLIAGGAAKCIAALPRVEMVNGGSVRYKQTLKKR</sequence>
<evidence type="ECO:0000256" key="1">
    <source>
        <dbReference type="ARBA" id="ARBA00005568"/>
    </source>
</evidence>
<proteinExistence type="inferred from homology"/>
<dbReference type="GO" id="GO:0046872">
    <property type="term" value="F:metal ion binding"/>
    <property type="evidence" value="ECO:0007669"/>
    <property type="project" value="UniProtKB-KW"/>
</dbReference>
<evidence type="ECO:0000256" key="3">
    <source>
        <dbReference type="ARBA" id="ARBA00023239"/>
    </source>
</evidence>
<dbReference type="Gene3D" id="3.20.20.60">
    <property type="entry name" value="Phosphoenolpyruvate-binding domains"/>
    <property type="match status" value="1"/>
</dbReference>
<dbReference type="InterPro" id="IPR040442">
    <property type="entry name" value="Pyrv_kinase-like_dom_sf"/>
</dbReference>
<accession>A0A0F4YPH0</accession>
<comment type="similarity">
    <text evidence="1">Belongs to the HpcH/HpaI aldolase family.</text>
</comment>
<gene>
    <name evidence="5" type="ORF">T310_5832</name>
</gene>